<evidence type="ECO:0000313" key="2">
    <source>
        <dbReference type="Proteomes" id="UP001221757"/>
    </source>
</evidence>
<evidence type="ECO:0000313" key="1">
    <source>
        <dbReference type="EMBL" id="KAJ7700365.1"/>
    </source>
</evidence>
<dbReference type="EMBL" id="JARKIE010000020">
    <property type="protein sequence ID" value="KAJ7700365.1"/>
    <property type="molecule type" value="Genomic_DNA"/>
</dbReference>
<comment type="caution">
    <text evidence="1">The sequence shown here is derived from an EMBL/GenBank/DDBJ whole genome shotgun (WGS) entry which is preliminary data.</text>
</comment>
<dbReference type="Proteomes" id="UP001221757">
    <property type="component" value="Unassembled WGS sequence"/>
</dbReference>
<organism evidence="1 2">
    <name type="scientific">Mycena rosella</name>
    <name type="common">Pink bonnet</name>
    <name type="synonym">Agaricus rosellus</name>
    <dbReference type="NCBI Taxonomy" id="1033263"/>
    <lineage>
        <taxon>Eukaryota</taxon>
        <taxon>Fungi</taxon>
        <taxon>Dikarya</taxon>
        <taxon>Basidiomycota</taxon>
        <taxon>Agaricomycotina</taxon>
        <taxon>Agaricomycetes</taxon>
        <taxon>Agaricomycetidae</taxon>
        <taxon>Agaricales</taxon>
        <taxon>Marasmiineae</taxon>
        <taxon>Mycenaceae</taxon>
        <taxon>Mycena</taxon>
    </lineage>
</organism>
<protein>
    <submittedName>
        <fullName evidence="1">Uncharacterized protein</fullName>
    </submittedName>
</protein>
<name>A0AAD7DX62_MYCRO</name>
<reference evidence="1" key="1">
    <citation type="submission" date="2023-03" db="EMBL/GenBank/DDBJ databases">
        <title>Massive genome expansion in bonnet fungi (Mycena s.s.) driven by repeated elements and novel gene families across ecological guilds.</title>
        <authorList>
            <consortium name="Lawrence Berkeley National Laboratory"/>
            <person name="Harder C.B."/>
            <person name="Miyauchi S."/>
            <person name="Viragh M."/>
            <person name="Kuo A."/>
            <person name="Thoen E."/>
            <person name="Andreopoulos B."/>
            <person name="Lu D."/>
            <person name="Skrede I."/>
            <person name="Drula E."/>
            <person name="Henrissat B."/>
            <person name="Morin E."/>
            <person name="Kohler A."/>
            <person name="Barry K."/>
            <person name="LaButti K."/>
            <person name="Morin E."/>
            <person name="Salamov A."/>
            <person name="Lipzen A."/>
            <person name="Mereny Z."/>
            <person name="Hegedus B."/>
            <person name="Baldrian P."/>
            <person name="Stursova M."/>
            <person name="Weitz H."/>
            <person name="Taylor A."/>
            <person name="Grigoriev I.V."/>
            <person name="Nagy L.G."/>
            <person name="Martin F."/>
            <person name="Kauserud H."/>
        </authorList>
    </citation>
    <scope>NUCLEOTIDE SEQUENCE</scope>
    <source>
        <strain evidence="1">CBHHK067</strain>
    </source>
</reference>
<sequence length="166" mass="18488">MSWSQIEERLERKRAQAQERMARHRSATIKVMPWRDIGFFPPAGPSNFGIALLQPSAQLLAGELTQIVFLNTETALKEPKMHHCTLVNAAPPAIILSRLLTDYNKPRCGHARKSRTATVLPLARLGGEADALGPEDWEKAGFTEQSWGLFKKGAARPLLIENLSHK</sequence>
<dbReference type="AlphaFoldDB" id="A0AAD7DX62"/>
<proteinExistence type="predicted"/>
<accession>A0AAD7DX62</accession>
<gene>
    <name evidence="1" type="ORF">B0H17DRAFT_1128784</name>
</gene>
<keyword evidence="2" id="KW-1185">Reference proteome</keyword>